<feature type="binding site" evidence="7">
    <location>
        <position position="139"/>
    </location>
    <ligand>
        <name>tRNA</name>
        <dbReference type="ChEBI" id="CHEBI:17843"/>
    </ligand>
</feature>
<comment type="subcellular location">
    <subcellularLocation>
        <location evidence="7">Cytoplasm</location>
    </subcellularLocation>
</comment>
<comment type="caution">
    <text evidence="10">The sequence shown here is derived from an EMBL/GenBank/DDBJ whole genome shotgun (WGS) entry which is preliminary data.</text>
</comment>
<evidence type="ECO:0000256" key="7">
    <source>
        <dbReference type="HAMAP-Rule" id="MF_00083"/>
    </source>
</evidence>
<dbReference type="InterPro" id="IPR001328">
    <property type="entry name" value="Pept_tRNA_hydro"/>
</dbReference>
<keyword evidence="3 7" id="KW-0378">Hydrolase</keyword>
<comment type="subunit">
    <text evidence="7">Monomer.</text>
</comment>
<dbReference type="NCBIfam" id="TIGR00447">
    <property type="entry name" value="pth"/>
    <property type="match status" value="1"/>
</dbReference>
<evidence type="ECO:0000256" key="2">
    <source>
        <dbReference type="ARBA" id="ARBA00022555"/>
    </source>
</evidence>
<gene>
    <name evidence="7 10" type="primary">pth</name>
    <name evidence="10" type="ORF">GCM10022292_10040</name>
</gene>
<dbReference type="InterPro" id="IPR018171">
    <property type="entry name" value="Pept_tRNA_hydro_CS"/>
</dbReference>
<keyword evidence="2 7" id="KW-0820">tRNA-binding</keyword>
<dbReference type="SUPFAM" id="SSF53178">
    <property type="entry name" value="Peptidyl-tRNA hydrolase-like"/>
    <property type="match status" value="1"/>
</dbReference>
<comment type="function">
    <text evidence="7">Hydrolyzes ribosome-free peptidyl-tRNAs (with 1 or more amino acids incorporated), which drop off the ribosome during protein synthesis, or as a result of ribosome stalling.</text>
</comment>
<evidence type="ECO:0000256" key="4">
    <source>
        <dbReference type="ARBA" id="ARBA00022884"/>
    </source>
</evidence>
<dbReference type="HAMAP" id="MF_00083">
    <property type="entry name" value="Pept_tRNA_hydro_bact"/>
    <property type="match status" value="1"/>
</dbReference>
<name>A0ABP8CQ12_9FLAO</name>
<dbReference type="CDD" id="cd00462">
    <property type="entry name" value="PTH"/>
    <property type="match status" value="1"/>
</dbReference>
<dbReference type="PANTHER" id="PTHR17224">
    <property type="entry name" value="PEPTIDYL-TRNA HYDROLASE"/>
    <property type="match status" value="1"/>
</dbReference>
<evidence type="ECO:0000256" key="6">
    <source>
        <dbReference type="ARBA" id="ARBA00050038"/>
    </source>
</evidence>
<evidence type="ECO:0000313" key="10">
    <source>
        <dbReference type="EMBL" id="GAA4241879.1"/>
    </source>
</evidence>
<dbReference type="PROSITE" id="PS01195">
    <property type="entry name" value="PEPT_TRNA_HYDROL_1"/>
    <property type="match status" value="1"/>
</dbReference>
<feature type="binding site" evidence="7">
    <location>
        <position position="93"/>
    </location>
    <ligand>
        <name>tRNA</name>
        <dbReference type="ChEBI" id="CHEBI:17843"/>
    </ligand>
</feature>
<keyword evidence="11" id="KW-1185">Reference proteome</keyword>
<dbReference type="EC" id="3.1.1.29" evidence="1 7"/>
<evidence type="ECO:0000313" key="11">
    <source>
        <dbReference type="Proteomes" id="UP001501682"/>
    </source>
</evidence>
<sequence>MKYSMYKLLKKWFGFSDKAKLTEDDIMKKFLIVGLGNIGEKYTHTRHNIGFKILDHLAETNAVSFETVKLGDVATLKIKGRTLILLKPSTFMNLSGKAIKYWLEKEKIPLENLLVVTDDLNLPFGSLRLKTKGSDGGHNGLKDTQDKLQTVKYNRFRFGISDEFSKGRQVDYVLGEWNEEENSKLDERLKISAELIKSFALAGVNTTMNQFNGK</sequence>
<dbReference type="EMBL" id="BAABCB010000007">
    <property type="protein sequence ID" value="GAA4241879.1"/>
    <property type="molecule type" value="Genomic_DNA"/>
</dbReference>
<evidence type="ECO:0000256" key="9">
    <source>
        <dbReference type="RuleBase" id="RU004320"/>
    </source>
</evidence>
<evidence type="ECO:0000256" key="1">
    <source>
        <dbReference type="ARBA" id="ARBA00013260"/>
    </source>
</evidence>
<proteinExistence type="inferred from homology"/>
<dbReference type="InterPro" id="IPR036416">
    <property type="entry name" value="Pept_tRNA_hydro_sf"/>
</dbReference>
<dbReference type="Pfam" id="PF01195">
    <property type="entry name" value="Pept_tRNA_hydro"/>
    <property type="match status" value="1"/>
</dbReference>
<keyword evidence="7" id="KW-0963">Cytoplasm</keyword>
<evidence type="ECO:0000256" key="8">
    <source>
        <dbReference type="RuleBase" id="RU000673"/>
    </source>
</evidence>
<comment type="function">
    <text evidence="7">Catalyzes the release of premature peptidyl moieties from peptidyl-tRNA molecules trapped in stalled 50S ribosomal subunits, and thus maintains levels of free tRNAs and 50S ribosomes.</text>
</comment>
<evidence type="ECO:0000256" key="3">
    <source>
        <dbReference type="ARBA" id="ARBA00022801"/>
    </source>
</evidence>
<dbReference type="GO" id="GO:0016787">
    <property type="term" value="F:hydrolase activity"/>
    <property type="evidence" value="ECO:0007669"/>
    <property type="project" value="UniProtKB-KW"/>
</dbReference>
<feature type="site" description="Discriminates between blocked and unblocked aminoacyl-tRNA" evidence="7">
    <location>
        <position position="37"/>
    </location>
</feature>
<dbReference type="PROSITE" id="PS01196">
    <property type="entry name" value="PEPT_TRNA_HYDROL_2"/>
    <property type="match status" value="1"/>
</dbReference>
<protein>
    <recommendedName>
        <fullName evidence="6 7">Peptidyl-tRNA hydrolase</fullName>
        <shortName evidence="7">Pth</shortName>
        <ecNumber evidence="1 7">3.1.1.29</ecNumber>
    </recommendedName>
</protein>
<keyword evidence="4 7" id="KW-0694">RNA-binding</keyword>
<accession>A0ABP8CQ12</accession>
<evidence type="ECO:0000256" key="5">
    <source>
        <dbReference type="ARBA" id="ARBA00038063"/>
    </source>
</evidence>
<comment type="similarity">
    <text evidence="5 7 9">Belongs to the PTH family.</text>
</comment>
<feature type="active site" description="Proton acceptor" evidence="7">
    <location>
        <position position="47"/>
    </location>
</feature>
<feature type="binding site" evidence="7">
    <location>
        <position position="91"/>
    </location>
    <ligand>
        <name>tRNA</name>
        <dbReference type="ChEBI" id="CHEBI:17843"/>
    </ligand>
</feature>
<dbReference type="PANTHER" id="PTHR17224:SF1">
    <property type="entry name" value="PEPTIDYL-TRNA HYDROLASE"/>
    <property type="match status" value="1"/>
</dbReference>
<comment type="catalytic activity">
    <reaction evidence="7 8">
        <text>an N-acyl-L-alpha-aminoacyl-tRNA + H2O = an N-acyl-L-amino acid + a tRNA + H(+)</text>
        <dbReference type="Rhea" id="RHEA:54448"/>
        <dbReference type="Rhea" id="RHEA-COMP:10123"/>
        <dbReference type="Rhea" id="RHEA-COMP:13883"/>
        <dbReference type="ChEBI" id="CHEBI:15377"/>
        <dbReference type="ChEBI" id="CHEBI:15378"/>
        <dbReference type="ChEBI" id="CHEBI:59874"/>
        <dbReference type="ChEBI" id="CHEBI:78442"/>
        <dbReference type="ChEBI" id="CHEBI:138191"/>
        <dbReference type="EC" id="3.1.1.29"/>
    </reaction>
</comment>
<feature type="binding site" evidence="7">
    <location>
        <position position="42"/>
    </location>
    <ligand>
        <name>tRNA</name>
        <dbReference type="ChEBI" id="CHEBI:17843"/>
    </ligand>
</feature>
<organism evidence="10 11">
    <name type="scientific">Winogradskyella damuponensis</name>
    <dbReference type="NCBI Taxonomy" id="943939"/>
    <lineage>
        <taxon>Bacteria</taxon>
        <taxon>Pseudomonadati</taxon>
        <taxon>Bacteroidota</taxon>
        <taxon>Flavobacteriia</taxon>
        <taxon>Flavobacteriales</taxon>
        <taxon>Flavobacteriaceae</taxon>
        <taxon>Winogradskyella</taxon>
    </lineage>
</organism>
<feature type="site" description="Stabilizes the basic form of H active site to accept a proton" evidence="7">
    <location>
        <position position="118"/>
    </location>
</feature>
<dbReference type="Gene3D" id="3.40.50.1470">
    <property type="entry name" value="Peptidyl-tRNA hydrolase"/>
    <property type="match status" value="1"/>
</dbReference>
<dbReference type="Proteomes" id="UP001501682">
    <property type="component" value="Unassembled WGS sequence"/>
</dbReference>
<reference evidence="11" key="1">
    <citation type="journal article" date="2019" name="Int. J. Syst. Evol. Microbiol.">
        <title>The Global Catalogue of Microorganisms (GCM) 10K type strain sequencing project: providing services to taxonomists for standard genome sequencing and annotation.</title>
        <authorList>
            <consortium name="The Broad Institute Genomics Platform"/>
            <consortium name="The Broad Institute Genome Sequencing Center for Infectious Disease"/>
            <person name="Wu L."/>
            <person name="Ma J."/>
        </authorList>
    </citation>
    <scope>NUCLEOTIDE SEQUENCE [LARGE SCALE GENOMIC DNA]</scope>
    <source>
        <strain evidence="11">JCM 17633</strain>
    </source>
</reference>